<proteinExistence type="predicted"/>
<organism evidence="2 3">
    <name type="scientific">Acidisoma silvae</name>
    <dbReference type="NCBI Taxonomy" id="2802396"/>
    <lineage>
        <taxon>Bacteria</taxon>
        <taxon>Pseudomonadati</taxon>
        <taxon>Pseudomonadota</taxon>
        <taxon>Alphaproteobacteria</taxon>
        <taxon>Acetobacterales</taxon>
        <taxon>Acidocellaceae</taxon>
        <taxon>Acidisoma</taxon>
    </lineage>
</organism>
<name>A0A963YQD0_9PROT</name>
<dbReference type="Pfam" id="PF03358">
    <property type="entry name" value="FMN_red"/>
    <property type="match status" value="1"/>
</dbReference>
<sequence>MTLTITGIAGSLRAASASRMTLDGMAGLLPPGTDYASLDIGALPHYNQDQDGESSPESVSAARARIFASDAVLIVTPEFNHSLPGVLKNALDWLSRPAFESGFIDKPVLFATVSPGALGGVRAQAAMRDTLSSMLCRLSPAKELVVAHVGEKITDGKLTDAVTIAHFTQALDSFLTEIAAVK</sequence>
<dbReference type="GO" id="GO:0010181">
    <property type="term" value="F:FMN binding"/>
    <property type="evidence" value="ECO:0007669"/>
    <property type="project" value="TreeGrafter"/>
</dbReference>
<gene>
    <name evidence="2" type="ORF">ASILVAE211_07560</name>
</gene>
<dbReference type="PANTHER" id="PTHR30543:SF21">
    <property type="entry name" value="NAD(P)H-DEPENDENT FMN REDUCTASE LOT6"/>
    <property type="match status" value="1"/>
</dbReference>
<dbReference type="AlphaFoldDB" id="A0A963YQD0"/>
<dbReference type="SUPFAM" id="SSF52218">
    <property type="entry name" value="Flavoproteins"/>
    <property type="match status" value="1"/>
</dbReference>
<dbReference type="InterPro" id="IPR029039">
    <property type="entry name" value="Flavoprotein-like_sf"/>
</dbReference>
<dbReference type="Proteomes" id="UP000708298">
    <property type="component" value="Unassembled WGS sequence"/>
</dbReference>
<reference evidence="2" key="1">
    <citation type="journal article" date="2021" name="Microorganisms">
        <title>Acidisoma silvae sp. nov. and Acidisomacellulosilytica sp. nov., Two Acidophilic Bacteria Isolated from Decaying Wood, Hydrolyzing Cellulose and Producing Poly-3-hydroxybutyrate.</title>
        <authorList>
            <person name="Mieszkin S."/>
            <person name="Pouder E."/>
            <person name="Uroz S."/>
            <person name="Simon-Colin C."/>
            <person name="Alain K."/>
        </authorList>
    </citation>
    <scope>NUCLEOTIDE SEQUENCE</scope>
    <source>
        <strain evidence="2">HW T2.11</strain>
    </source>
</reference>
<dbReference type="InterPro" id="IPR005025">
    <property type="entry name" value="FMN_Rdtase-like_dom"/>
</dbReference>
<feature type="domain" description="NADPH-dependent FMN reductase-like" evidence="1">
    <location>
        <begin position="4"/>
        <end position="146"/>
    </location>
</feature>
<dbReference type="EMBL" id="JAESVB010000002">
    <property type="protein sequence ID" value="MCB8875035.1"/>
    <property type="molecule type" value="Genomic_DNA"/>
</dbReference>
<evidence type="ECO:0000259" key="1">
    <source>
        <dbReference type="Pfam" id="PF03358"/>
    </source>
</evidence>
<dbReference type="GO" id="GO:0005829">
    <property type="term" value="C:cytosol"/>
    <property type="evidence" value="ECO:0007669"/>
    <property type="project" value="TreeGrafter"/>
</dbReference>
<accession>A0A963YQD0</accession>
<dbReference type="InterPro" id="IPR050712">
    <property type="entry name" value="NAD(P)H-dep_reductase"/>
</dbReference>
<keyword evidence="3" id="KW-1185">Reference proteome</keyword>
<reference evidence="2" key="2">
    <citation type="submission" date="2021-01" db="EMBL/GenBank/DDBJ databases">
        <authorList>
            <person name="Mieszkin S."/>
            <person name="Pouder E."/>
            <person name="Alain K."/>
        </authorList>
    </citation>
    <scope>NUCLEOTIDE SEQUENCE</scope>
    <source>
        <strain evidence="2">HW T2.11</strain>
    </source>
</reference>
<dbReference type="PANTHER" id="PTHR30543">
    <property type="entry name" value="CHROMATE REDUCTASE"/>
    <property type="match status" value="1"/>
</dbReference>
<protein>
    <submittedName>
        <fullName evidence="2">NAD(P)H-dependent oxidoreductase</fullName>
    </submittedName>
</protein>
<evidence type="ECO:0000313" key="2">
    <source>
        <dbReference type="EMBL" id="MCB8875035.1"/>
    </source>
</evidence>
<comment type="caution">
    <text evidence="2">The sequence shown here is derived from an EMBL/GenBank/DDBJ whole genome shotgun (WGS) entry which is preliminary data.</text>
</comment>
<dbReference type="Gene3D" id="3.40.50.360">
    <property type="match status" value="1"/>
</dbReference>
<dbReference type="RefSeq" id="WP_227320678.1">
    <property type="nucleotide sequence ID" value="NZ_JAESVB010000002.1"/>
</dbReference>
<evidence type="ECO:0000313" key="3">
    <source>
        <dbReference type="Proteomes" id="UP000708298"/>
    </source>
</evidence>
<dbReference type="GO" id="GO:0016491">
    <property type="term" value="F:oxidoreductase activity"/>
    <property type="evidence" value="ECO:0007669"/>
    <property type="project" value="InterPro"/>
</dbReference>